<evidence type="ECO:0008006" key="3">
    <source>
        <dbReference type="Google" id="ProtNLM"/>
    </source>
</evidence>
<dbReference type="AlphaFoldDB" id="A0AA41S1Q1"/>
<reference evidence="1" key="1">
    <citation type="submission" date="2022-03" db="EMBL/GenBank/DDBJ databases">
        <title>A functionally conserved STORR gene fusion in Papaver species that diverged 16.8 million years ago.</title>
        <authorList>
            <person name="Catania T."/>
        </authorList>
    </citation>
    <scope>NUCLEOTIDE SEQUENCE</scope>
    <source>
        <strain evidence="1">S-191538</strain>
    </source>
</reference>
<dbReference type="Pfam" id="PF04081">
    <property type="entry name" value="DNA_pol_delta_4"/>
    <property type="match status" value="1"/>
</dbReference>
<dbReference type="GO" id="GO:0006261">
    <property type="term" value="P:DNA-templated DNA replication"/>
    <property type="evidence" value="ECO:0007669"/>
    <property type="project" value="TreeGrafter"/>
</dbReference>
<comment type="caution">
    <text evidence="1">The sequence shown here is derived from an EMBL/GenBank/DDBJ whole genome shotgun (WGS) entry which is preliminary data.</text>
</comment>
<gene>
    <name evidence="1" type="ORF">MKW94_019375</name>
</gene>
<dbReference type="InterPro" id="IPR007218">
    <property type="entry name" value="DNA_pol_delta_4"/>
</dbReference>
<dbReference type="GO" id="GO:0003887">
    <property type="term" value="F:DNA-directed DNA polymerase activity"/>
    <property type="evidence" value="ECO:0007669"/>
    <property type="project" value="TreeGrafter"/>
</dbReference>
<dbReference type="EMBL" id="JAJJMA010110444">
    <property type="protein sequence ID" value="MCL7031267.1"/>
    <property type="molecule type" value="Genomic_DNA"/>
</dbReference>
<dbReference type="Proteomes" id="UP001177140">
    <property type="component" value="Unassembled WGS sequence"/>
</dbReference>
<organism evidence="1 2">
    <name type="scientific">Papaver nudicaule</name>
    <name type="common">Iceland poppy</name>
    <dbReference type="NCBI Taxonomy" id="74823"/>
    <lineage>
        <taxon>Eukaryota</taxon>
        <taxon>Viridiplantae</taxon>
        <taxon>Streptophyta</taxon>
        <taxon>Embryophyta</taxon>
        <taxon>Tracheophyta</taxon>
        <taxon>Spermatophyta</taxon>
        <taxon>Magnoliopsida</taxon>
        <taxon>Ranunculales</taxon>
        <taxon>Papaveraceae</taxon>
        <taxon>Papaveroideae</taxon>
        <taxon>Papaver</taxon>
    </lineage>
</organism>
<evidence type="ECO:0000313" key="1">
    <source>
        <dbReference type="EMBL" id="MCL7031267.1"/>
    </source>
</evidence>
<accession>A0AA41S1Q1</accession>
<proteinExistence type="predicted"/>
<sequence length="50" mass="5849">MNMKYGPCIGMTRLARWERAENLGLNRPKEIETCLRQGKVGLECLWNRLV</sequence>
<name>A0AA41S1Q1_PAPNU</name>
<dbReference type="GO" id="GO:0043625">
    <property type="term" value="C:delta DNA polymerase complex"/>
    <property type="evidence" value="ECO:0007669"/>
    <property type="project" value="TreeGrafter"/>
</dbReference>
<evidence type="ECO:0000313" key="2">
    <source>
        <dbReference type="Proteomes" id="UP001177140"/>
    </source>
</evidence>
<keyword evidence="2" id="KW-1185">Reference proteome</keyword>
<protein>
    <recommendedName>
        <fullName evidence="3">DNA polymerase delta subunit 4</fullName>
    </recommendedName>
</protein>
<dbReference type="PANTHER" id="PTHR14303:SF0">
    <property type="entry name" value="DNA POLYMERASE DELTA SUBUNIT 4"/>
    <property type="match status" value="1"/>
</dbReference>
<dbReference type="PANTHER" id="PTHR14303">
    <property type="entry name" value="DNA POLYMERASE DELTA SUBUNIT 4"/>
    <property type="match status" value="1"/>
</dbReference>
<dbReference type="GO" id="GO:0000731">
    <property type="term" value="P:DNA synthesis involved in DNA repair"/>
    <property type="evidence" value="ECO:0007669"/>
    <property type="project" value="InterPro"/>
</dbReference>